<dbReference type="EMBL" id="BAAAPE010000008">
    <property type="protein sequence ID" value="GAA2077421.1"/>
    <property type="molecule type" value="Genomic_DNA"/>
</dbReference>
<protein>
    <recommendedName>
        <fullName evidence="7">Signal transduction histidine kinase subgroup 3 dimerisation and phosphoacceptor domain-containing protein</fullName>
    </recommendedName>
</protein>
<evidence type="ECO:0000259" key="7">
    <source>
        <dbReference type="Pfam" id="PF07730"/>
    </source>
</evidence>
<dbReference type="Proteomes" id="UP001500016">
    <property type="component" value="Unassembled WGS sequence"/>
</dbReference>
<keyword evidence="6" id="KW-1133">Transmembrane helix</keyword>
<proteinExistence type="predicted"/>
<dbReference type="Gene3D" id="1.20.5.1930">
    <property type="match status" value="1"/>
</dbReference>
<evidence type="ECO:0000256" key="5">
    <source>
        <dbReference type="SAM" id="MobiDB-lite"/>
    </source>
</evidence>
<keyword evidence="9" id="KW-1185">Reference proteome</keyword>
<comment type="caution">
    <text evidence="8">The sequence shown here is derived from an EMBL/GenBank/DDBJ whole genome shotgun (WGS) entry which is preliminary data.</text>
</comment>
<keyword evidence="1" id="KW-0808">Transferase</keyword>
<feature type="coiled-coil region" evidence="4">
    <location>
        <begin position="182"/>
        <end position="209"/>
    </location>
</feature>
<feature type="compositionally biased region" description="Basic and acidic residues" evidence="5">
    <location>
        <begin position="395"/>
        <end position="404"/>
    </location>
</feature>
<gene>
    <name evidence="8" type="ORF">GCM10009801_33510</name>
</gene>
<feature type="region of interest" description="Disordered" evidence="5">
    <location>
        <begin position="394"/>
        <end position="422"/>
    </location>
</feature>
<evidence type="ECO:0000256" key="1">
    <source>
        <dbReference type="ARBA" id="ARBA00022679"/>
    </source>
</evidence>
<accession>A0ABN2VZ77</accession>
<keyword evidence="6" id="KW-0472">Membrane</keyword>
<feature type="transmembrane region" description="Helical" evidence="6">
    <location>
        <begin position="139"/>
        <end position="157"/>
    </location>
</feature>
<sequence>MKTHREPEARRLSFAPSEVSSPGLQGNEARSAVRIAYVLLVVVLCGFFFSASLHLVYIGDSWAKVGLGSIAILGLFVAQVVRSAPRRERLPQRWLYGVLGAQAVLVYAPVLLLGKSWVSLPGLLAGSVLLTLRSPLSWVLAGAVCGSVFALAVSLGFAMNEGLYLGVSSMTTAAVVVGLTLLSQMVIRLRAAQEEIARLAVEQERLRFARDLHDLLGYSLSAITLRSELAHRLVDTDPARAKREVTSVLEVSRQALSDVRAVARDYRSISLPAEVSSSLSVFEAAGIEAEVETSLEGIPDPVGTVLATVLREGITNVLRHSKVRRCGITVTVLDGAAVLRLVNDGVTEPGPSLDGNGGNGISNLSVRVAAIGGTLTARVREDGRFHLEAVVPLDPGREEARDADGDTDGAGDGTLEALPHTA</sequence>
<reference evidence="8 9" key="1">
    <citation type="journal article" date="2019" name="Int. J. Syst. Evol. Microbiol.">
        <title>The Global Catalogue of Microorganisms (GCM) 10K type strain sequencing project: providing services to taxonomists for standard genome sequencing and annotation.</title>
        <authorList>
            <consortium name="The Broad Institute Genomics Platform"/>
            <consortium name="The Broad Institute Genome Sequencing Center for Infectious Disease"/>
            <person name="Wu L."/>
            <person name="Ma J."/>
        </authorList>
    </citation>
    <scope>NUCLEOTIDE SEQUENCE [LARGE SCALE GENOMIC DNA]</scope>
    <source>
        <strain evidence="8 9">JCM 15478</strain>
    </source>
</reference>
<evidence type="ECO:0000256" key="2">
    <source>
        <dbReference type="ARBA" id="ARBA00022777"/>
    </source>
</evidence>
<evidence type="ECO:0000313" key="9">
    <source>
        <dbReference type="Proteomes" id="UP001500016"/>
    </source>
</evidence>
<feature type="transmembrane region" description="Helical" evidence="6">
    <location>
        <begin position="35"/>
        <end position="56"/>
    </location>
</feature>
<dbReference type="InterPro" id="IPR036890">
    <property type="entry name" value="HATPase_C_sf"/>
</dbReference>
<feature type="region of interest" description="Disordered" evidence="5">
    <location>
        <begin position="1"/>
        <end position="25"/>
    </location>
</feature>
<keyword evidence="3" id="KW-0902">Two-component regulatory system</keyword>
<dbReference type="Pfam" id="PF07730">
    <property type="entry name" value="HisKA_3"/>
    <property type="match status" value="1"/>
</dbReference>
<evidence type="ECO:0000256" key="4">
    <source>
        <dbReference type="SAM" id="Coils"/>
    </source>
</evidence>
<feature type="transmembrane region" description="Helical" evidence="6">
    <location>
        <begin position="62"/>
        <end position="81"/>
    </location>
</feature>
<evidence type="ECO:0000256" key="6">
    <source>
        <dbReference type="SAM" id="Phobius"/>
    </source>
</evidence>
<dbReference type="InterPro" id="IPR050482">
    <property type="entry name" value="Sensor_HK_TwoCompSys"/>
</dbReference>
<dbReference type="InterPro" id="IPR011712">
    <property type="entry name" value="Sig_transdc_His_kin_sub3_dim/P"/>
</dbReference>
<keyword evidence="6" id="KW-0812">Transmembrane</keyword>
<feature type="compositionally biased region" description="Basic and acidic residues" evidence="5">
    <location>
        <begin position="1"/>
        <end position="11"/>
    </location>
</feature>
<dbReference type="Gene3D" id="3.30.565.10">
    <property type="entry name" value="Histidine kinase-like ATPase, C-terminal domain"/>
    <property type="match status" value="1"/>
</dbReference>
<feature type="domain" description="Signal transduction histidine kinase subgroup 3 dimerisation and phosphoacceptor" evidence="7">
    <location>
        <begin position="204"/>
        <end position="268"/>
    </location>
</feature>
<feature type="transmembrane region" description="Helical" evidence="6">
    <location>
        <begin position="163"/>
        <end position="182"/>
    </location>
</feature>
<dbReference type="CDD" id="cd16917">
    <property type="entry name" value="HATPase_UhpB-NarQ-NarX-like"/>
    <property type="match status" value="1"/>
</dbReference>
<dbReference type="PANTHER" id="PTHR24421:SF63">
    <property type="entry name" value="SENSOR HISTIDINE KINASE DESK"/>
    <property type="match status" value="1"/>
</dbReference>
<evidence type="ECO:0000256" key="3">
    <source>
        <dbReference type="ARBA" id="ARBA00023012"/>
    </source>
</evidence>
<keyword evidence="2" id="KW-0418">Kinase</keyword>
<dbReference type="RefSeq" id="WP_344528793.1">
    <property type="nucleotide sequence ID" value="NZ_BAAAPE010000008.1"/>
</dbReference>
<organism evidence="8 9">
    <name type="scientific">Streptomyces albiaxialis</name>
    <dbReference type="NCBI Taxonomy" id="329523"/>
    <lineage>
        <taxon>Bacteria</taxon>
        <taxon>Bacillati</taxon>
        <taxon>Actinomycetota</taxon>
        <taxon>Actinomycetes</taxon>
        <taxon>Kitasatosporales</taxon>
        <taxon>Streptomycetaceae</taxon>
        <taxon>Streptomyces</taxon>
    </lineage>
</organism>
<feature type="transmembrane region" description="Helical" evidence="6">
    <location>
        <begin position="93"/>
        <end position="110"/>
    </location>
</feature>
<name>A0ABN2VZ77_9ACTN</name>
<dbReference type="PANTHER" id="PTHR24421">
    <property type="entry name" value="NITRATE/NITRITE SENSOR PROTEIN NARX-RELATED"/>
    <property type="match status" value="1"/>
</dbReference>
<evidence type="ECO:0000313" key="8">
    <source>
        <dbReference type="EMBL" id="GAA2077421.1"/>
    </source>
</evidence>
<keyword evidence="4" id="KW-0175">Coiled coil</keyword>